<dbReference type="Proteomes" id="UP001501310">
    <property type="component" value="Unassembled WGS sequence"/>
</dbReference>
<comment type="caution">
    <text evidence="11">The sequence shown here is derived from an EMBL/GenBank/DDBJ whole genome shotgun (WGS) entry which is preliminary data.</text>
</comment>
<dbReference type="PROSITE" id="PS52015">
    <property type="entry name" value="TONB_CTD"/>
    <property type="match status" value="1"/>
</dbReference>
<evidence type="ECO:0000256" key="3">
    <source>
        <dbReference type="ARBA" id="ARBA00022448"/>
    </source>
</evidence>
<gene>
    <name evidence="11" type="ORF">GCM10022211_16200</name>
</gene>
<protein>
    <recommendedName>
        <fullName evidence="10">TonB C-terminal domain-containing protein</fullName>
    </recommendedName>
</protein>
<evidence type="ECO:0000256" key="8">
    <source>
        <dbReference type="ARBA" id="ARBA00022989"/>
    </source>
</evidence>
<comment type="similarity">
    <text evidence="2">Belongs to the TonB family.</text>
</comment>
<evidence type="ECO:0000256" key="4">
    <source>
        <dbReference type="ARBA" id="ARBA00022475"/>
    </source>
</evidence>
<comment type="subcellular location">
    <subcellularLocation>
        <location evidence="1">Cell inner membrane</location>
        <topology evidence="1">Single-pass membrane protein</topology>
        <orientation evidence="1">Periplasmic side</orientation>
    </subcellularLocation>
</comment>
<accession>A0ABP7S0C0</accession>
<evidence type="ECO:0000256" key="1">
    <source>
        <dbReference type="ARBA" id="ARBA00004383"/>
    </source>
</evidence>
<keyword evidence="4" id="KW-1003">Cell membrane</keyword>
<dbReference type="InterPro" id="IPR051045">
    <property type="entry name" value="TonB-dependent_transducer"/>
</dbReference>
<proteinExistence type="inferred from homology"/>
<keyword evidence="3" id="KW-0813">Transport</keyword>
<dbReference type="PANTHER" id="PTHR33446">
    <property type="entry name" value="PROTEIN TONB-RELATED"/>
    <property type="match status" value="1"/>
</dbReference>
<evidence type="ECO:0000256" key="7">
    <source>
        <dbReference type="ARBA" id="ARBA00022927"/>
    </source>
</evidence>
<evidence type="ECO:0000256" key="6">
    <source>
        <dbReference type="ARBA" id="ARBA00022692"/>
    </source>
</evidence>
<dbReference type="InterPro" id="IPR006260">
    <property type="entry name" value="TonB/TolA_C"/>
</dbReference>
<keyword evidence="9" id="KW-0472">Membrane</keyword>
<dbReference type="Pfam" id="PF03544">
    <property type="entry name" value="TonB_C"/>
    <property type="match status" value="2"/>
</dbReference>
<evidence type="ECO:0000256" key="2">
    <source>
        <dbReference type="ARBA" id="ARBA00006555"/>
    </source>
</evidence>
<dbReference type="PANTHER" id="PTHR33446:SF11">
    <property type="entry name" value="TONB3"/>
    <property type="match status" value="1"/>
</dbReference>
<organism evidence="11 12">
    <name type="scientific">Sphingomonas humi</name>
    <dbReference type="NCBI Taxonomy" id="335630"/>
    <lineage>
        <taxon>Bacteria</taxon>
        <taxon>Pseudomonadati</taxon>
        <taxon>Pseudomonadota</taxon>
        <taxon>Alphaproteobacteria</taxon>
        <taxon>Sphingomonadales</taxon>
        <taxon>Sphingomonadaceae</taxon>
        <taxon>Sphingomonas</taxon>
    </lineage>
</organism>
<evidence type="ECO:0000259" key="10">
    <source>
        <dbReference type="PROSITE" id="PS52015"/>
    </source>
</evidence>
<dbReference type="SUPFAM" id="SSF74653">
    <property type="entry name" value="TolA/TonB C-terminal domain"/>
    <property type="match status" value="2"/>
</dbReference>
<sequence length="394" mass="41861">MFLISLVALAQAGTASVPVARGPARSFISALDYPAGVAASAARAVEVAMVVGPDGRVASCTILGSSGTSLLDATTCRLLRSRMRFTPARDAAGNPTAGEVRETIDWAAIRSGTSPSSEARPPLVRTEAPPIITLPVAPPADNREWAARARADLGSLITADDYPVDARRAGVQGTTGFRLDVGPDGSVTKCTVTQSSGSEALDTASCRLMSARARFTPARDMKGKAVADTVNNRIAWRLPPQNNIVPDLVITHFTIGTDGTPRDCSRFAELSGRTAENKAPDCGPSPPAGTLLEALRGIANKRETRFRIEARLLRDAAKPWPVLEQEGRKIIGYDLIRLRVAPGGRVIGCVVLDRQTGGLPQNNICRNALQIQDYKKPGEAEMRMVVFTAIESQA</sequence>
<dbReference type="Gene3D" id="3.30.1150.10">
    <property type="match status" value="2"/>
</dbReference>
<keyword evidence="8" id="KW-1133">Transmembrane helix</keyword>
<keyword evidence="6" id="KW-0812">Transmembrane</keyword>
<dbReference type="RefSeq" id="WP_344709743.1">
    <property type="nucleotide sequence ID" value="NZ_BAAAZD010000002.1"/>
</dbReference>
<dbReference type="EMBL" id="BAAAZD010000002">
    <property type="protein sequence ID" value="GAA4004850.1"/>
    <property type="molecule type" value="Genomic_DNA"/>
</dbReference>
<keyword evidence="5" id="KW-0997">Cell inner membrane</keyword>
<evidence type="ECO:0000256" key="5">
    <source>
        <dbReference type="ARBA" id="ARBA00022519"/>
    </source>
</evidence>
<keyword evidence="12" id="KW-1185">Reference proteome</keyword>
<keyword evidence="7" id="KW-0653">Protein transport</keyword>
<evidence type="ECO:0000313" key="11">
    <source>
        <dbReference type="EMBL" id="GAA4004850.1"/>
    </source>
</evidence>
<evidence type="ECO:0000256" key="9">
    <source>
        <dbReference type="ARBA" id="ARBA00023136"/>
    </source>
</evidence>
<name>A0ABP7S0C0_9SPHN</name>
<feature type="domain" description="TonB C-terminal" evidence="10">
    <location>
        <begin position="147"/>
        <end position="245"/>
    </location>
</feature>
<reference evidence="12" key="1">
    <citation type="journal article" date="2019" name="Int. J. Syst. Evol. Microbiol.">
        <title>The Global Catalogue of Microorganisms (GCM) 10K type strain sequencing project: providing services to taxonomists for standard genome sequencing and annotation.</title>
        <authorList>
            <consortium name="The Broad Institute Genomics Platform"/>
            <consortium name="The Broad Institute Genome Sequencing Center for Infectious Disease"/>
            <person name="Wu L."/>
            <person name="Ma J."/>
        </authorList>
    </citation>
    <scope>NUCLEOTIDE SEQUENCE [LARGE SCALE GENOMIC DNA]</scope>
    <source>
        <strain evidence="12">JCM 16603</strain>
    </source>
</reference>
<dbReference type="InterPro" id="IPR037682">
    <property type="entry name" value="TonB_C"/>
</dbReference>
<dbReference type="NCBIfam" id="TIGR01352">
    <property type="entry name" value="tonB_Cterm"/>
    <property type="match status" value="1"/>
</dbReference>
<evidence type="ECO:0000313" key="12">
    <source>
        <dbReference type="Proteomes" id="UP001501310"/>
    </source>
</evidence>